<evidence type="ECO:0000313" key="2">
    <source>
        <dbReference type="EMBL" id="GAA2336054.1"/>
    </source>
</evidence>
<dbReference type="Gene3D" id="3.40.50.150">
    <property type="entry name" value="Vaccinia Virus protein VP39"/>
    <property type="match status" value="1"/>
</dbReference>
<evidence type="ECO:0000313" key="3">
    <source>
        <dbReference type="Proteomes" id="UP001500253"/>
    </source>
</evidence>
<name>A0ABP5SPT2_9ACTN</name>
<dbReference type="InterPro" id="IPR029063">
    <property type="entry name" value="SAM-dependent_MTases_sf"/>
</dbReference>
<dbReference type="GO" id="GO:0032259">
    <property type="term" value="P:methylation"/>
    <property type="evidence" value="ECO:0007669"/>
    <property type="project" value="UniProtKB-KW"/>
</dbReference>
<dbReference type="EMBL" id="BAAASD010000006">
    <property type="protein sequence ID" value="GAA2336054.1"/>
    <property type="molecule type" value="Genomic_DNA"/>
</dbReference>
<feature type="compositionally biased region" description="Polar residues" evidence="1">
    <location>
        <begin position="1"/>
        <end position="12"/>
    </location>
</feature>
<dbReference type="Proteomes" id="UP001500253">
    <property type="component" value="Unassembled WGS sequence"/>
</dbReference>
<dbReference type="InterPro" id="IPR006764">
    <property type="entry name" value="SAM_dep_MeTrfase_SAV2177_type"/>
</dbReference>
<organism evidence="2 3">
    <name type="scientific">Streptomyces cuspidosporus</name>
    <dbReference type="NCBI Taxonomy" id="66882"/>
    <lineage>
        <taxon>Bacteria</taxon>
        <taxon>Bacillati</taxon>
        <taxon>Actinomycetota</taxon>
        <taxon>Actinomycetes</taxon>
        <taxon>Kitasatosporales</taxon>
        <taxon>Streptomycetaceae</taxon>
        <taxon>Streptomyces</taxon>
    </lineage>
</organism>
<keyword evidence="3" id="KW-1185">Reference proteome</keyword>
<dbReference type="PIRSF" id="PIRSF017393">
    <property type="entry name" value="MTase_SAV2177"/>
    <property type="match status" value="1"/>
</dbReference>
<reference evidence="3" key="1">
    <citation type="journal article" date="2019" name="Int. J. Syst. Evol. Microbiol.">
        <title>The Global Catalogue of Microorganisms (GCM) 10K type strain sequencing project: providing services to taxonomists for standard genome sequencing and annotation.</title>
        <authorList>
            <consortium name="The Broad Institute Genomics Platform"/>
            <consortium name="The Broad Institute Genome Sequencing Center for Infectious Disease"/>
            <person name="Wu L."/>
            <person name="Ma J."/>
        </authorList>
    </citation>
    <scope>NUCLEOTIDE SEQUENCE [LARGE SCALE GENOMIC DNA]</scope>
    <source>
        <strain evidence="3">JCM 4316</strain>
    </source>
</reference>
<evidence type="ECO:0000256" key="1">
    <source>
        <dbReference type="SAM" id="MobiDB-lite"/>
    </source>
</evidence>
<dbReference type="Pfam" id="PF04672">
    <property type="entry name" value="Methyltransf_19"/>
    <property type="match status" value="1"/>
</dbReference>
<feature type="region of interest" description="Disordered" evidence="1">
    <location>
        <begin position="254"/>
        <end position="274"/>
    </location>
</feature>
<dbReference type="SUPFAM" id="SSF53335">
    <property type="entry name" value="S-adenosyl-L-methionine-dependent methyltransferases"/>
    <property type="match status" value="1"/>
</dbReference>
<comment type="caution">
    <text evidence="2">The sequence shown here is derived from an EMBL/GenBank/DDBJ whole genome shotgun (WGS) entry which is preliminary data.</text>
</comment>
<protein>
    <submittedName>
        <fullName evidence="2">SAM-dependent methyltransferase</fullName>
    </submittedName>
</protein>
<accession>A0ABP5SPT2</accession>
<keyword evidence="2" id="KW-0489">Methyltransferase</keyword>
<dbReference type="RefSeq" id="WP_346174139.1">
    <property type="nucleotide sequence ID" value="NZ_BAAASD010000006.1"/>
</dbReference>
<dbReference type="GO" id="GO:0008168">
    <property type="term" value="F:methyltransferase activity"/>
    <property type="evidence" value="ECO:0007669"/>
    <property type="project" value="UniProtKB-KW"/>
</dbReference>
<proteinExistence type="predicted"/>
<feature type="region of interest" description="Disordered" evidence="1">
    <location>
        <begin position="1"/>
        <end position="25"/>
    </location>
</feature>
<keyword evidence="2" id="KW-0808">Transferase</keyword>
<gene>
    <name evidence="2" type="ORF">GCM10010246_20290</name>
</gene>
<sequence>MTAQGVAAQTGSGPEPPSSPLNQGRPHSARMYDYFLGGKDNYVADRQAAAKVLTMWPGVMIAARTNRAFMHRAIRYLAAERGIRQFLDIGTGIPTSPNLHEVAQSVAPDARVVYADNDPIVLAHAQTLLSSHPRGRTAYVDANVAEPDTILSAPELTEVLDLSQPVALSLCALLHFVPDEWDPYGIVQRLLEPLAPGSYLVLSHITPDFDPEATQRTVQIYHSGGIPGKIRTKAEVERFFTGLELVEPGIEVPHRWRPDPAAADPGSGTGDVTDEEVSFWVGVARKPAS</sequence>